<dbReference type="InterPro" id="IPR019660">
    <property type="entry name" value="Put_sensory_transdc_reg_YbjN"/>
</dbReference>
<organism evidence="2 3">
    <name type="scientific">Sphingomonas canadensis</name>
    <dbReference type="NCBI Taxonomy" id="1219257"/>
    <lineage>
        <taxon>Bacteria</taxon>
        <taxon>Pseudomonadati</taxon>
        <taxon>Pseudomonadota</taxon>
        <taxon>Alphaproteobacteria</taxon>
        <taxon>Sphingomonadales</taxon>
        <taxon>Sphingomonadaceae</taxon>
        <taxon>Sphingomonas</taxon>
    </lineage>
</organism>
<dbReference type="Proteomes" id="UP001596977">
    <property type="component" value="Unassembled WGS sequence"/>
</dbReference>
<dbReference type="RefSeq" id="WP_264944463.1">
    <property type="nucleotide sequence ID" value="NZ_JAPDRA010000005.1"/>
</dbReference>
<dbReference type="CDD" id="cd17511">
    <property type="entry name" value="YbjN_AmyR-like"/>
    <property type="match status" value="1"/>
</dbReference>
<keyword evidence="3" id="KW-1185">Reference proteome</keyword>
<keyword evidence="1" id="KW-0732">Signal</keyword>
<proteinExistence type="predicted"/>
<dbReference type="EMBL" id="JBHTJG010000005">
    <property type="protein sequence ID" value="MFD0947162.1"/>
    <property type="molecule type" value="Genomic_DNA"/>
</dbReference>
<protein>
    <submittedName>
        <fullName evidence="2">YbjN domain-containing protein</fullName>
    </submittedName>
</protein>
<evidence type="ECO:0000313" key="2">
    <source>
        <dbReference type="EMBL" id="MFD0947162.1"/>
    </source>
</evidence>
<sequence length="165" mass="18475">MKSRSIVLAAALAVLPAAPALAQAKMVDLTDPMNVAMALEDAGYDAEVKTSEKGSPYIVSHANGSEFIIRLYGCEEQIKCTSLEFFSRWEPQPWFTAELANEWNSSKRFMFVSVNEKGELMQSMDLPGSGPVSFDYFADALDWYVTIDGQFNEWLEAREPDKKTK</sequence>
<reference evidence="3" key="1">
    <citation type="journal article" date="2019" name="Int. J. Syst. Evol. Microbiol.">
        <title>The Global Catalogue of Microorganisms (GCM) 10K type strain sequencing project: providing services to taxonomists for standard genome sequencing and annotation.</title>
        <authorList>
            <consortium name="The Broad Institute Genomics Platform"/>
            <consortium name="The Broad Institute Genome Sequencing Center for Infectious Disease"/>
            <person name="Wu L."/>
            <person name="Ma J."/>
        </authorList>
    </citation>
    <scope>NUCLEOTIDE SEQUENCE [LARGE SCALE GENOMIC DNA]</scope>
    <source>
        <strain evidence="3">CCUG 62982</strain>
    </source>
</reference>
<name>A0ABW3H8R7_9SPHN</name>
<comment type="caution">
    <text evidence="2">The sequence shown here is derived from an EMBL/GenBank/DDBJ whole genome shotgun (WGS) entry which is preliminary data.</text>
</comment>
<dbReference type="Pfam" id="PF10722">
    <property type="entry name" value="YbjN"/>
    <property type="match status" value="1"/>
</dbReference>
<feature type="chain" id="PRO_5045103778" evidence="1">
    <location>
        <begin position="23"/>
        <end position="165"/>
    </location>
</feature>
<evidence type="ECO:0000256" key="1">
    <source>
        <dbReference type="SAM" id="SignalP"/>
    </source>
</evidence>
<accession>A0ABW3H8R7</accession>
<gene>
    <name evidence="2" type="ORF">ACFQ1E_12500</name>
</gene>
<evidence type="ECO:0000313" key="3">
    <source>
        <dbReference type="Proteomes" id="UP001596977"/>
    </source>
</evidence>
<feature type="signal peptide" evidence="1">
    <location>
        <begin position="1"/>
        <end position="22"/>
    </location>
</feature>